<feature type="region of interest" description="Disordered" evidence="1">
    <location>
        <begin position="58"/>
        <end position="81"/>
    </location>
</feature>
<accession>A0A165Z6L1</accession>
<proteinExistence type="predicted"/>
<dbReference type="Proteomes" id="UP000076532">
    <property type="component" value="Unassembled WGS sequence"/>
</dbReference>
<evidence type="ECO:0000256" key="2">
    <source>
        <dbReference type="SAM" id="Phobius"/>
    </source>
</evidence>
<dbReference type="EMBL" id="KV417670">
    <property type="protein sequence ID" value="KZP10997.1"/>
    <property type="molecule type" value="Genomic_DNA"/>
</dbReference>
<organism evidence="3 5">
    <name type="scientific">Athelia psychrophila</name>
    <dbReference type="NCBI Taxonomy" id="1759441"/>
    <lineage>
        <taxon>Eukaryota</taxon>
        <taxon>Fungi</taxon>
        <taxon>Dikarya</taxon>
        <taxon>Basidiomycota</taxon>
        <taxon>Agaricomycotina</taxon>
        <taxon>Agaricomycetes</taxon>
        <taxon>Agaricomycetidae</taxon>
        <taxon>Atheliales</taxon>
        <taxon>Atheliaceae</taxon>
        <taxon>Athelia</taxon>
    </lineage>
</organism>
<keyword evidence="2" id="KW-0812">Transmembrane</keyword>
<gene>
    <name evidence="4" type="ORF">FIBSPDRAFT_872021</name>
    <name evidence="3" type="ORF">FIBSPDRAFT_872833</name>
</gene>
<evidence type="ECO:0000256" key="1">
    <source>
        <dbReference type="SAM" id="MobiDB-lite"/>
    </source>
</evidence>
<keyword evidence="2" id="KW-1133">Transmembrane helix</keyword>
<reference evidence="3 5" key="1">
    <citation type="journal article" date="2016" name="Mol. Biol. Evol.">
        <title>Comparative Genomics of Early-Diverging Mushroom-Forming Fungi Provides Insights into the Origins of Lignocellulose Decay Capabilities.</title>
        <authorList>
            <person name="Nagy L.G."/>
            <person name="Riley R."/>
            <person name="Tritt A."/>
            <person name="Adam C."/>
            <person name="Daum C."/>
            <person name="Floudas D."/>
            <person name="Sun H."/>
            <person name="Yadav J.S."/>
            <person name="Pangilinan J."/>
            <person name="Larsson K.H."/>
            <person name="Matsuura K."/>
            <person name="Barry K."/>
            <person name="Labutti K."/>
            <person name="Kuo R."/>
            <person name="Ohm R.A."/>
            <person name="Bhattacharya S.S."/>
            <person name="Shirouzu T."/>
            <person name="Yoshinaga Y."/>
            <person name="Martin F.M."/>
            <person name="Grigoriev I.V."/>
            <person name="Hibbett D.S."/>
        </authorList>
    </citation>
    <scope>NUCLEOTIDE SEQUENCE [LARGE SCALE GENOMIC DNA]</scope>
    <source>
        <strain evidence="3 5">CBS 109695</strain>
    </source>
</reference>
<feature type="transmembrane region" description="Helical" evidence="2">
    <location>
        <begin position="6"/>
        <end position="24"/>
    </location>
</feature>
<keyword evidence="5" id="KW-1185">Reference proteome</keyword>
<evidence type="ECO:0000313" key="5">
    <source>
        <dbReference type="Proteomes" id="UP000076532"/>
    </source>
</evidence>
<keyword evidence="2" id="KW-0472">Membrane</keyword>
<name>A0A165Z6L1_9AGAM</name>
<evidence type="ECO:0000313" key="4">
    <source>
        <dbReference type="EMBL" id="KZP10997.1"/>
    </source>
</evidence>
<dbReference type="EMBL" id="KV417683">
    <property type="protein sequence ID" value="KZP10274.1"/>
    <property type="molecule type" value="Genomic_DNA"/>
</dbReference>
<sequence length="81" mass="8726">MSSDTVLINGALAGGTCVVIIARGPRSYLFIAISEMHYDHGQVSKHAHAKQCRRNQLLPIPSAYPPSDIKGGSNELNSKHV</sequence>
<evidence type="ECO:0000313" key="3">
    <source>
        <dbReference type="EMBL" id="KZP10274.1"/>
    </source>
</evidence>
<protein>
    <submittedName>
        <fullName evidence="3">Uncharacterized protein</fullName>
    </submittedName>
</protein>
<dbReference type="AlphaFoldDB" id="A0A165Z6L1"/>